<evidence type="ECO:0000313" key="3">
    <source>
        <dbReference type="Proteomes" id="UP001642409"/>
    </source>
</evidence>
<protein>
    <submittedName>
        <fullName evidence="2">Hypothetical_protein</fullName>
    </submittedName>
</protein>
<sequence length="608" mass="66107">MINGNCVQVNCSVSGQISINGICQCQPGFTTISGSCQNIEYSLQNLDSSVMCTQTLYITSFDFQMVTNNITSPLNFSLGYVFSSNIQDSFIDLQDNVYTSTIKPLFQTQISFINIKIQIGTQKVTGGSLMTNSNQITINQLNIVSKQGTQITVTSGQFNILQASANSANIQGLFIKLNFAMSAGNITLLGFVSGNLSIKGYQIQGDYQTSTSMAMISLTLNSTDVKIYNLNFMPNSYNVGLQSSYLMNTVLSCSIQLMNISTIIGSIDQFSILTLISSTTSKLFIFGGLITNQTNTITTVDRYISDCYQLINTNYSKNSGIIIGYAFQNLNQISIQNMCLLQNVQGTSLKLSYFGLIGTSQGSITLTNSAIQFNVQSAALEQFGILGSQEILNIEITNTISTGIFTASITGRKIGGVIGQSTSLNCTIFNSTVIHNNISNNNNDSNLGSVVGFQDTLSSFCFIQSTVKNCIISTGGWSAVLIGYQDSNASTFVHMSSISESSVYGTRSNSIIIGYIYCDSIVKVQNTNIQNCNATTTDQSVAVIVGCAYQSQSISLIDSKLTNIRLYINTAKLSYAKFVIGENMGRIIINEMNNINEKFLIIRRQLHK</sequence>
<keyword evidence="3" id="KW-1185">Reference proteome</keyword>
<gene>
    <name evidence="1" type="ORF">HINF_LOCUS2532</name>
    <name evidence="2" type="ORF">HINF_LOCUS66638</name>
</gene>
<dbReference type="EMBL" id="CAXDID020000451">
    <property type="protein sequence ID" value="CAL6093016.1"/>
    <property type="molecule type" value="Genomic_DNA"/>
</dbReference>
<dbReference type="AlphaFoldDB" id="A0AA86N894"/>
<evidence type="ECO:0000313" key="2">
    <source>
        <dbReference type="EMBL" id="CAL6093016.1"/>
    </source>
</evidence>
<dbReference type="Proteomes" id="UP001642409">
    <property type="component" value="Unassembled WGS sequence"/>
</dbReference>
<reference evidence="2 3" key="2">
    <citation type="submission" date="2024-07" db="EMBL/GenBank/DDBJ databases">
        <authorList>
            <person name="Akdeniz Z."/>
        </authorList>
    </citation>
    <scope>NUCLEOTIDE SEQUENCE [LARGE SCALE GENOMIC DNA]</scope>
</reference>
<reference evidence="1" key="1">
    <citation type="submission" date="2023-06" db="EMBL/GenBank/DDBJ databases">
        <authorList>
            <person name="Kurt Z."/>
        </authorList>
    </citation>
    <scope>NUCLEOTIDE SEQUENCE</scope>
</reference>
<organism evidence="1">
    <name type="scientific">Hexamita inflata</name>
    <dbReference type="NCBI Taxonomy" id="28002"/>
    <lineage>
        <taxon>Eukaryota</taxon>
        <taxon>Metamonada</taxon>
        <taxon>Diplomonadida</taxon>
        <taxon>Hexamitidae</taxon>
        <taxon>Hexamitinae</taxon>
        <taxon>Hexamita</taxon>
    </lineage>
</organism>
<comment type="caution">
    <text evidence="1">The sequence shown here is derived from an EMBL/GenBank/DDBJ whole genome shotgun (WGS) entry which is preliminary data.</text>
</comment>
<evidence type="ECO:0000313" key="1">
    <source>
        <dbReference type="EMBL" id="CAI9914887.1"/>
    </source>
</evidence>
<accession>A0AA86N894</accession>
<name>A0AA86N894_9EUKA</name>
<dbReference type="EMBL" id="CATOUU010000061">
    <property type="protein sequence ID" value="CAI9914887.1"/>
    <property type="molecule type" value="Genomic_DNA"/>
</dbReference>
<proteinExistence type="predicted"/>